<sequence>MRVGMCDCDCVCLFLCQVGSWTAPSWISLGPSTPHYLPVVGVSAHWCTCGSQCPGLGALVCASSLPVAATRGLDPWALSGLCLGSDMSLRSLGPWLDLLGHRRLPVEPVGSSLQLTERYSAGQDMVKKKKKRNR</sequence>
<dbReference type="Proteomes" id="UP001345963">
    <property type="component" value="Unassembled WGS sequence"/>
</dbReference>
<proteinExistence type="predicted"/>
<evidence type="ECO:0000313" key="2">
    <source>
        <dbReference type="Proteomes" id="UP001345963"/>
    </source>
</evidence>
<dbReference type="EMBL" id="JAHUTI010061772">
    <property type="protein sequence ID" value="MED6252535.1"/>
    <property type="molecule type" value="Genomic_DNA"/>
</dbReference>
<reference evidence="1 2" key="1">
    <citation type="submission" date="2021-07" db="EMBL/GenBank/DDBJ databases">
        <authorList>
            <person name="Palmer J.M."/>
        </authorList>
    </citation>
    <scope>NUCLEOTIDE SEQUENCE [LARGE SCALE GENOMIC DNA]</scope>
    <source>
        <strain evidence="1 2">AT_MEX2019</strain>
        <tissue evidence="1">Muscle</tissue>
    </source>
</reference>
<organism evidence="1 2">
    <name type="scientific">Ataeniobius toweri</name>
    <dbReference type="NCBI Taxonomy" id="208326"/>
    <lineage>
        <taxon>Eukaryota</taxon>
        <taxon>Metazoa</taxon>
        <taxon>Chordata</taxon>
        <taxon>Craniata</taxon>
        <taxon>Vertebrata</taxon>
        <taxon>Euteleostomi</taxon>
        <taxon>Actinopterygii</taxon>
        <taxon>Neopterygii</taxon>
        <taxon>Teleostei</taxon>
        <taxon>Neoteleostei</taxon>
        <taxon>Acanthomorphata</taxon>
        <taxon>Ovalentaria</taxon>
        <taxon>Atherinomorphae</taxon>
        <taxon>Cyprinodontiformes</taxon>
        <taxon>Goodeidae</taxon>
        <taxon>Ataeniobius</taxon>
    </lineage>
</organism>
<gene>
    <name evidence="1" type="ORF">ATANTOWER_013097</name>
</gene>
<accession>A0ABU7BSI9</accession>
<protein>
    <submittedName>
        <fullName evidence="1">Uncharacterized protein</fullName>
    </submittedName>
</protein>
<keyword evidence="2" id="KW-1185">Reference proteome</keyword>
<comment type="caution">
    <text evidence="1">The sequence shown here is derived from an EMBL/GenBank/DDBJ whole genome shotgun (WGS) entry which is preliminary data.</text>
</comment>
<evidence type="ECO:0000313" key="1">
    <source>
        <dbReference type="EMBL" id="MED6252535.1"/>
    </source>
</evidence>
<name>A0ABU7BSI9_9TELE</name>